<evidence type="ECO:0000313" key="5">
    <source>
        <dbReference type="Proteomes" id="UP000460298"/>
    </source>
</evidence>
<gene>
    <name evidence="4" type="ORF">F9K24_10165</name>
</gene>
<dbReference type="InterPro" id="IPR001296">
    <property type="entry name" value="Glyco_trans_1"/>
</dbReference>
<dbReference type="Pfam" id="PF00534">
    <property type="entry name" value="Glycos_transf_1"/>
    <property type="match status" value="1"/>
</dbReference>
<dbReference type="CDD" id="cd03809">
    <property type="entry name" value="GT4_MtfB-like"/>
    <property type="match status" value="1"/>
</dbReference>
<dbReference type="Gene3D" id="3.40.50.2000">
    <property type="entry name" value="Glycogen Phosphorylase B"/>
    <property type="match status" value="2"/>
</dbReference>
<evidence type="ECO:0000259" key="3">
    <source>
        <dbReference type="Pfam" id="PF13439"/>
    </source>
</evidence>
<evidence type="ECO:0000256" key="1">
    <source>
        <dbReference type="ARBA" id="ARBA00022679"/>
    </source>
</evidence>
<comment type="caution">
    <text evidence="4">The sequence shown here is derived from an EMBL/GenBank/DDBJ whole genome shotgun (WGS) entry which is preliminary data.</text>
</comment>
<dbReference type="GO" id="GO:0016757">
    <property type="term" value="F:glycosyltransferase activity"/>
    <property type="evidence" value="ECO:0007669"/>
    <property type="project" value="InterPro"/>
</dbReference>
<feature type="domain" description="Glycosyltransferase subfamily 4-like N-terminal" evidence="3">
    <location>
        <begin position="74"/>
        <end position="178"/>
    </location>
</feature>
<evidence type="ECO:0000259" key="2">
    <source>
        <dbReference type="Pfam" id="PF00534"/>
    </source>
</evidence>
<dbReference type="Pfam" id="PF13439">
    <property type="entry name" value="Glyco_transf_4"/>
    <property type="match status" value="1"/>
</dbReference>
<dbReference type="EMBL" id="WBUI01000008">
    <property type="protein sequence ID" value="KAB2932733.1"/>
    <property type="molecule type" value="Genomic_DNA"/>
</dbReference>
<sequence>MKILVDARPLITFGNGNARYLSGMLDAAVKHRPDWHWQLISPKGLHSGYAGIFARPNVEITIDRSLFAKSGPTWLHGRVPTLVNEIRPDLFWSTLFLLPHNYRKRTDVPVIMNVHDVNPFVAPETMKGWNRVYSRMFLKESILAADRVLCLSSTTRNDIIRTVPGVDARRLSVLYPGMSIPPENRQPPSSLPGDVKEFFLAVGTLEARKNFDTLIHAYRKARLSNSYLPALVIAGSPGWKVSPLLEELQANRLTEGGIFYVPSPSDAELFWLYENAKALFFSSLHEGFGLPALEALYFKKPVYLSDIPIFREILPEADFTPPLDVDGWAFWFQFQHKNDGKVLTLNREEWTYDFRAKQLCEELSATARLS</sequence>
<dbReference type="PANTHER" id="PTHR46401">
    <property type="entry name" value="GLYCOSYLTRANSFERASE WBBK-RELATED"/>
    <property type="match status" value="1"/>
</dbReference>
<reference evidence="4 5" key="1">
    <citation type="submission" date="2019-10" db="EMBL/GenBank/DDBJ databases">
        <title>Extracellular Electron Transfer in a Candidatus Methanoperedens spp. Enrichment Culture.</title>
        <authorList>
            <person name="Berger S."/>
            <person name="Rangel Shaw D."/>
            <person name="Berben T."/>
            <person name="In 'T Zandt M."/>
            <person name="Frank J."/>
            <person name="Reimann J."/>
            <person name="Jetten M.S.M."/>
            <person name="Welte C.U."/>
        </authorList>
    </citation>
    <scope>NUCLEOTIDE SEQUENCE [LARGE SCALE GENOMIC DNA]</scope>
    <source>
        <strain evidence="4">SB12</strain>
    </source>
</reference>
<dbReference type="GO" id="GO:0009103">
    <property type="term" value="P:lipopolysaccharide biosynthetic process"/>
    <property type="evidence" value="ECO:0007669"/>
    <property type="project" value="TreeGrafter"/>
</dbReference>
<name>A0A833H1S6_9LEPT</name>
<accession>A0A833H1S6</accession>
<keyword evidence="1 4" id="KW-0808">Transferase</keyword>
<evidence type="ECO:0000313" key="4">
    <source>
        <dbReference type="EMBL" id="KAB2932733.1"/>
    </source>
</evidence>
<protein>
    <submittedName>
        <fullName evidence="4">Glycosyltransferase family 4 protein</fullName>
    </submittedName>
</protein>
<proteinExistence type="predicted"/>
<dbReference type="PANTHER" id="PTHR46401:SF2">
    <property type="entry name" value="GLYCOSYLTRANSFERASE WBBK-RELATED"/>
    <property type="match status" value="1"/>
</dbReference>
<dbReference type="InterPro" id="IPR028098">
    <property type="entry name" value="Glyco_trans_4-like_N"/>
</dbReference>
<feature type="domain" description="Glycosyl transferase family 1" evidence="2">
    <location>
        <begin position="191"/>
        <end position="316"/>
    </location>
</feature>
<dbReference type="AlphaFoldDB" id="A0A833H1S6"/>
<organism evidence="4 5">
    <name type="scientific">Leptonema illini</name>
    <dbReference type="NCBI Taxonomy" id="183"/>
    <lineage>
        <taxon>Bacteria</taxon>
        <taxon>Pseudomonadati</taxon>
        <taxon>Spirochaetota</taxon>
        <taxon>Spirochaetia</taxon>
        <taxon>Leptospirales</taxon>
        <taxon>Leptospiraceae</taxon>
        <taxon>Leptonema</taxon>
    </lineage>
</organism>
<dbReference type="Proteomes" id="UP000460298">
    <property type="component" value="Unassembled WGS sequence"/>
</dbReference>
<dbReference type="SUPFAM" id="SSF53756">
    <property type="entry name" value="UDP-Glycosyltransferase/glycogen phosphorylase"/>
    <property type="match status" value="1"/>
</dbReference>